<dbReference type="InterPro" id="IPR046947">
    <property type="entry name" value="LytR-like"/>
</dbReference>
<dbReference type="PROSITE" id="PS50110">
    <property type="entry name" value="RESPONSE_REGULATORY"/>
    <property type="match status" value="1"/>
</dbReference>
<dbReference type="EMBL" id="AQFT01000066">
    <property type="protein sequence ID" value="EMZ27960.1"/>
    <property type="molecule type" value="Genomic_DNA"/>
</dbReference>
<dbReference type="Pfam" id="PF00072">
    <property type="entry name" value="Response_reg"/>
    <property type="match status" value="1"/>
</dbReference>
<reference evidence="6 7" key="1">
    <citation type="journal article" date="2014" name="Genome Announc.">
        <title>Draft genome sequences of the altered schaedler flora, a defined bacterial community from gnotobiotic mice.</title>
        <authorList>
            <person name="Wannemuehler M.J."/>
            <person name="Overstreet A.M."/>
            <person name="Ward D.V."/>
            <person name="Phillips G.J."/>
        </authorList>
    </citation>
    <scope>NUCLEOTIDE SEQUENCE [LARGE SCALE GENOMIC DNA]</scope>
    <source>
        <strain evidence="6 7">ASF492</strain>
    </source>
</reference>
<feature type="domain" description="Response regulatory" evidence="4">
    <location>
        <begin position="3"/>
        <end position="121"/>
    </location>
</feature>
<dbReference type="PANTHER" id="PTHR37299">
    <property type="entry name" value="TRANSCRIPTIONAL REGULATOR-RELATED"/>
    <property type="match status" value="1"/>
</dbReference>
<evidence type="ECO:0000259" key="5">
    <source>
        <dbReference type="PROSITE" id="PS50930"/>
    </source>
</evidence>
<dbReference type="Gene3D" id="3.40.50.2300">
    <property type="match status" value="1"/>
</dbReference>
<dbReference type="InterPro" id="IPR011006">
    <property type="entry name" value="CheY-like_superfamily"/>
</dbReference>
<dbReference type="InterPro" id="IPR007492">
    <property type="entry name" value="LytTR_DNA-bd_dom"/>
</dbReference>
<dbReference type="eggNOG" id="COG3279">
    <property type="taxonomic scope" value="Bacteria"/>
</dbReference>
<evidence type="ECO:0000313" key="7">
    <source>
        <dbReference type="Proteomes" id="UP000012589"/>
    </source>
</evidence>
<evidence type="ECO:0000256" key="2">
    <source>
        <dbReference type="ARBA" id="ARBA00024867"/>
    </source>
</evidence>
<proteinExistence type="predicted"/>
<keyword evidence="7" id="KW-1185">Reference proteome</keyword>
<dbReference type="PROSITE" id="PS50930">
    <property type="entry name" value="HTH_LYTTR"/>
    <property type="match status" value="1"/>
</dbReference>
<evidence type="ECO:0000259" key="4">
    <source>
        <dbReference type="PROSITE" id="PS50110"/>
    </source>
</evidence>
<feature type="domain" description="HTH LytTR-type" evidence="5">
    <location>
        <begin position="133"/>
        <end position="232"/>
    </location>
</feature>
<dbReference type="STRING" id="1235802.C823_02101"/>
<protein>
    <recommendedName>
        <fullName evidence="1">Stage 0 sporulation protein A homolog</fullName>
    </recommendedName>
</protein>
<dbReference type="GO" id="GO:0000156">
    <property type="term" value="F:phosphorelay response regulator activity"/>
    <property type="evidence" value="ECO:0007669"/>
    <property type="project" value="InterPro"/>
</dbReference>
<dbReference type="GO" id="GO:0003677">
    <property type="term" value="F:DNA binding"/>
    <property type="evidence" value="ECO:0007669"/>
    <property type="project" value="InterPro"/>
</dbReference>
<dbReference type="AlphaFoldDB" id="N2APE9"/>
<dbReference type="InterPro" id="IPR001789">
    <property type="entry name" value="Sig_transdc_resp-reg_receiver"/>
</dbReference>
<sequence length="247" mass="28969">MLKIYVCDDEKEITDLIRTQIRNYFETYPSEYEVETFNSGSSLINRVNKQRADIIFLDIELSDSNGIQIAKLIRRVDKLVKIVFITNYKNYKGAAFTVRAFGYVEKPSTTEQIFKQLSDIQKYMREEQNDISIKFETVDGLINLKVKDILYFESSNRKISIITFTNEYRMVQKISSLAKLLEPYDFKSPHSSFLVNLDYVVGIKNYTVYMVNDIEIPLSQRKVSEFKKAMNHYFMKTIDMCKGVPHD</sequence>
<dbReference type="PATRIC" id="fig|1235802.3.peg.2233"/>
<evidence type="ECO:0000256" key="1">
    <source>
        <dbReference type="ARBA" id="ARBA00018672"/>
    </source>
</evidence>
<dbReference type="Proteomes" id="UP000012589">
    <property type="component" value="Unassembled WGS sequence"/>
</dbReference>
<dbReference type="Gene3D" id="2.40.50.1020">
    <property type="entry name" value="LytTr DNA-binding domain"/>
    <property type="match status" value="1"/>
</dbReference>
<accession>N2APE9</accession>
<gene>
    <name evidence="6" type="ORF">C823_02101</name>
</gene>
<dbReference type="Pfam" id="PF04397">
    <property type="entry name" value="LytTR"/>
    <property type="match status" value="1"/>
</dbReference>
<keyword evidence="3" id="KW-0597">Phosphoprotein</keyword>
<dbReference type="SMART" id="SM00448">
    <property type="entry name" value="REC"/>
    <property type="match status" value="1"/>
</dbReference>
<comment type="caution">
    <text evidence="6">The sequence shown here is derived from an EMBL/GenBank/DDBJ whole genome shotgun (WGS) entry which is preliminary data.</text>
</comment>
<evidence type="ECO:0000256" key="3">
    <source>
        <dbReference type="PROSITE-ProRule" id="PRU00169"/>
    </source>
</evidence>
<feature type="modified residue" description="4-aspartylphosphate" evidence="3">
    <location>
        <position position="58"/>
    </location>
</feature>
<dbReference type="SUPFAM" id="SSF52172">
    <property type="entry name" value="CheY-like"/>
    <property type="match status" value="1"/>
</dbReference>
<dbReference type="SMART" id="SM00850">
    <property type="entry name" value="LytTR"/>
    <property type="match status" value="1"/>
</dbReference>
<organism evidence="6 7">
    <name type="scientific">Eubacterium plexicaudatum ASF492</name>
    <dbReference type="NCBI Taxonomy" id="1235802"/>
    <lineage>
        <taxon>Bacteria</taxon>
        <taxon>Bacillati</taxon>
        <taxon>Bacillota</taxon>
        <taxon>Clostridia</taxon>
        <taxon>Eubacteriales</taxon>
        <taxon>Eubacteriaceae</taxon>
        <taxon>Eubacterium</taxon>
    </lineage>
</organism>
<dbReference type="OrthoDB" id="113975at2"/>
<dbReference type="PANTHER" id="PTHR37299:SF1">
    <property type="entry name" value="STAGE 0 SPORULATION PROTEIN A HOMOLOG"/>
    <property type="match status" value="1"/>
</dbReference>
<name>N2APE9_9FIRM</name>
<evidence type="ECO:0000313" key="6">
    <source>
        <dbReference type="EMBL" id="EMZ27960.1"/>
    </source>
</evidence>
<dbReference type="HOGENOM" id="CLU_000445_14_2_9"/>
<comment type="function">
    <text evidence="2">May play the central regulatory role in sporulation. It may be an element of the effector pathway responsible for the activation of sporulation genes in response to nutritional stress. Spo0A may act in concert with spo0H (a sigma factor) to control the expression of some genes that are critical to the sporulation process.</text>
</comment>